<evidence type="ECO:0000313" key="5">
    <source>
        <dbReference type="EMBL" id="KGH31353.1"/>
    </source>
</evidence>
<comment type="similarity">
    <text evidence="1">Belongs to the AAA ATPase family.</text>
</comment>
<dbReference type="Pfam" id="PF00004">
    <property type="entry name" value="AAA"/>
    <property type="match status" value="1"/>
</dbReference>
<keyword evidence="3" id="KW-0067">ATP-binding</keyword>
<dbReference type="SMART" id="SM00382">
    <property type="entry name" value="AAA"/>
    <property type="match status" value="1"/>
</dbReference>
<reference evidence="5 6" key="1">
    <citation type="submission" date="2013-09" db="EMBL/GenBank/DDBJ databases">
        <title>High correlation between genotypes and phenotypes of environmental bacteria Comamonas testosteroni strains.</title>
        <authorList>
            <person name="Liu L."/>
            <person name="Zhu W."/>
            <person name="Xia X."/>
            <person name="Xu B."/>
            <person name="Luo M."/>
            <person name="Wang G."/>
        </authorList>
    </citation>
    <scope>NUCLEOTIDE SEQUENCE [LARGE SCALE GENOMIC DNA]</scope>
    <source>
        <strain evidence="5 6">JL40</strain>
    </source>
</reference>
<dbReference type="InterPro" id="IPR027417">
    <property type="entry name" value="P-loop_NTPase"/>
</dbReference>
<dbReference type="PANTHER" id="PTHR23073">
    <property type="entry name" value="26S PROTEASOME REGULATORY SUBUNIT"/>
    <property type="match status" value="1"/>
</dbReference>
<evidence type="ECO:0000259" key="4">
    <source>
        <dbReference type="SMART" id="SM00382"/>
    </source>
</evidence>
<dbReference type="CDD" id="cd19481">
    <property type="entry name" value="RecA-like_protease"/>
    <property type="match status" value="1"/>
</dbReference>
<gene>
    <name evidence="5" type="ORF">P353_05660</name>
</gene>
<evidence type="ECO:0000256" key="2">
    <source>
        <dbReference type="ARBA" id="ARBA00022741"/>
    </source>
</evidence>
<name>A0A096FNI4_COMTE</name>
<dbReference type="RefSeq" id="WP_052084730.1">
    <property type="nucleotide sequence ID" value="NZ_AWOR01000021.1"/>
</dbReference>
<comment type="caution">
    <text evidence="5">The sequence shown here is derived from an EMBL/GenBank/DDBJ whole genome shotgun (WGS) entry which is preliminary data.</text>
</comment>
<keyword evidence="2" id="KW-0547">Nucleotide-binding</keyword>
<dbReference type="GO" id="GO:0016887">
    <property type="term" value="F:ATP hydrolysis activity"/>
    <property type="evidence" value="ECO:0007669"/>
    <property type="project" value="InterPro"/>
</dbReference>
<feature type="domain" description="AAA+ ATPase" evidence="4">
    <location>
        <begin position="118"/>
        <end position="250"/>
    </location>
</feature>
<proteinExistence type="inferred from homology"/>
<dbReference type="Gene3D" id="3.40.50.300">
    <property type="entry name" value="P-loop containing nucleotide triphosphate hydrolases"/>
    <property type="match status" value="1"/>
</dbReference>
<protein>
    <submittedName>
        <fullName evidence="5">ATPase AAA</fullName>
    </submittedName>
</protein>
<dbReference type="SUPFAM" id="SSF52540">
    <property type="entry name" value="P-loop containing nucleoside triphosphate hydrolases"/>
    <property type="match status" value="1"/>
</dbReference>
<dbReference type="InterPro" id="IPR003959">
    <property type="entry name" value="ATPase_AAA_core"/>
</dbReference>
<dbReference type="InterPro" id="IPR003593">
    <property type="entry name" value="AAA+_ATPase"/>
</dbReference>
<sequence>MTMKEELKKEWAALMQEGAGGHATRFRLRGMRLAQLIRRTSPELSEAISAGLSAAPSSLTRFAPNVVSRPNVPEALAIEEAPLLQQEPIWSDTVEADLHRITTEWSSLSVLQAAGLTPVRSVLLHGQPGVGKTLAARWLAQQLGLPLATLNISSTISSYLGKTGQNITQVIDYAQATPCVLFLDEFDALGKRRDDLQDIGELKRVVNVLLQAVDSWNGPSLLVAATNFEDVLDPAMLRRFELNIRFPAPARSQIAQILRTLDVPGPLSTALAPKFEGRPLSDVTRLVMQARKRALLDQMDFSTALQLCAQEQSTQKTTIQTRREMVRLLHSAGHSSHQIAKQLRTTHTTVLRDLKTIQGDDHG</sequence>
<dbReference type="EMBL" id="AWOR01000021">
    <property type="protein sequence ID" value="KGH31353.1"/>
    <property type="molecule type" value="Genomic_DNA"/>
</dbReference>
<evidence type="ECO:0000313" key="6">
    <source>
        <dbReference type="Proteomes" id="UP000029553"/>
    </source>
</evidence>
<organism evidence="5 6">
    <name type="scientific">Comamonas testosteroni</name>
    <name type="common">Pseudomonas testosteroni</name>
    <dbReference type="NCBI Taxonomy" id="285"/>
    <lineage>
        <taxon>Bacteria</taxon>
        <taxon>Pseudomonadati</taxon>
        <taxon>Pseudomonadota</taxon>
        <taxon>Betaproteobacteria</taxon>
        <taxon>Burkholderiales</taxon>
        <taxon>Comamonadaceae</taxon>
        <taxon>Comamonas</taxon>
    </lineage>
</organism>
<evidence type="ECO:0000256" key="3">
    <source>
        <dbReference type="ARBA" id="ARBA00022840"/>
    </source>
</evidence>
<dbReference type="InterPro" id="IPR050221">
    <property type="entry name" value="26S_Proteasome_ATPase"/>
</dbReference>
<evidence type="ECO:0000256" key="1">
    <source>
        <dbReference type="ARBA" id="ARBA00006914"/>
    </source>
</evidence>
<dbReference type="Proteomes" id="UP000029553">
    <property type="component" value="Unassembled WGS sequence"/>
</dbReference>
<accession>A0A096FNI4</accession>
<dbReference type="GO" id="GO:0005524">
    <property type="term" value="F:ATP binding"/>
    <property type="evidence" value="ECO:0007669"/>
    <property type="project" value="UniProtKB-KW"/>
</dbReference>
<dbReference type="AlphaFoldDB" id="A0A096FNI4"/>